<sequence>MSTAAPQRPTTTCTGMPERREGLSGGLLALIYAAVVLGTAAVFDVYRQGNPAHALSSAFGAASLAMFLGQFVTSGRFEGISGRIGLDVTMGFHRMAAMVALLFAVLHVLLLPLRMGNLDPERLLVRLGRMLTAPGNLTGILALILFAFLIVMARSFRGRRGLRYEVWRLTHGIGGVLSVLLLAHHLAIKSHTAVQPIPAVFLIVLGVLAVGALAVVYVVRPKAGYGLGFVVEETRRRGPSVVELTLRQTKPRGWSFRAGQFAWIAIGGRHTITDNPFSIASAPEDLPRLSFLIREAGDRTRQIIDLPKGTPVAVDGPHGNFVEARPAEAVVMIAGGIGIAPIRSLLRSAAARGDRRRYRLVYAARTVDDLVAAKELADLSAYLDLDVRMLVEDGPAPQNGASGRVDAARVHTLLEGLDPAATLAFVCGPPPMMDATVDMLLKEGLGARHIVMERFDYDVAGDPICRGMRRRFQGFFTLLLLGVAAVALVAG</sequence>
<dbReference type="RefSeq" id="WP_099555685.1">
    <property type="nucleotide sequence ID" value="NZ_LT960614.1"/>
</dbReference>
<evidence type="ECO:0000256" key="1">
    <source>
        <dbReference type="ARBA" id="ARBA00004141"/>
    </source>
</evidence>
<evidence type="ECO:0000256" key="4">
    <source>
        <dbReference type="ARBA" id="ARBA00023136"/>
    </source>
</evidence>
<feature type="transmembrane region" description="Helical" evidence="5">
    <location>
        <begin position="92"/>
        <end position="113"/>
    </location>
</feature>
<feature type="transmembrane region" description="Helical" evidence="5">
    <location>
        <begin position="166"/>
        <end position="187"/>
    </location>
</feature>
<dbReference type="GO" id="GO:0016020">
    <property type="term" value="C:membrane"/>
    <property type="evidence" value="ECO:0007669"/>
    <property type="project" value="UniProtKB-SubCell"/>
</dbReference>
<keyword evidence="2 5" id="KW-0812">Transmembrane</keyword>
<proteinExistence type="predicted"/>
<dbReference type="Gene3D" id="3.40.50.80">
    <property type="entry name" value="Nucleotide-binding domain of ferredoxin-NADP reductase (FNR) module"/>
    <property type="match status" value="1"/>
</dbReference>
<dbReference type="Pfam" id="PF00175">
    <property type="entry name" value="NAD_binding_1"/>
    <property type="match status" value="1"/>
</dbReference>
<dbReference type="Proteomes" id="UP000223606">
    <property type="component" value="Chromosome 1"/>
</dbReference>
<feature type="transmembrane region" description="Helical" evidence="5">
    <location>
        <begin position="52"/>
        <end position="72"/>
    </location>
</feature>
<dbReference type="OrthoDB" id="9786134at2"/>
<evidence type="ECO:0000256" key="2">
    <source>
        <dbReference type="ARBA" id="ARBA00022692"/>
    </source>
</evidence>
<feature type="transmembrane region" description="Helical" evidence="5">
    <location>
        <begin position="199"/>
        <end position="219"/>
    </location>
</feature>
<reference evidence="8" key="1">
    <citation type="submission" date="2017-09" db="EMBL/GenBank/DDBJ databases">
        <title>Genome sequence of Nannocystis excedens DSM 71.</title>
        <authorList>
            <person name="Blom J."/>
        </authorList>
    </citation>
    <scope>NUCLEOTIDE SEQUENCE [LARGE SCALE GENOMIC DNA]</scope>
    <source>
        <strain evidence="8">type strain: E19</strain>
    </source>
</reference>
<dbReference type="InterPro" id="IPR050415">
    <property type="entry name" value="MRET"/>
</dbReference>
<dbReference type="InterPro" id="IPR039261">
    <property type="entry name" value="FNR_nucleotide-bd"/>
</dbReference>
<dbReference type="EMBL" id="LT960614">
    <property type="protein sequence ID" value="SON55125.1"/>
    <property type="molecule type" value="Genomic_DNA"/>
</dbReference>
<feature type="transmembrane region" description="Helical" evidence="5">
    <location>
        <begin position="472"/>
        <end position="490"/>
    </location>
</feature>
<keyword evidence="7" id="KW-0560">Oxidoreductase</keyword>
<feature type="transmembrane region" description="Helical" evidence="5">
    <location>
        <begin position="133"/>
        <end position="154"/>
    </location>
</feature>
<dbReference type="InterPro" id="IPR017938">
    <property type="entry name" value="Riboflavin_synthase-like_b-brl"/>
</dbReference>
<feature type="transmembrane region" description="Helical" evidence="5">
    <location>
        <begin position="26"/>
        <end position="46"/>
    </location>
</feature>
<evidence type="ECO:0000313" key="8">
    <source>
        <dbReference type="Proteomes" id="UP000223606"/>
    </source>
</evidence>
<dbReference type="PROSITE" id="PS51384">
    <property type="entry name" value="FAD_FR"/>
    <property type="match status" value="1"/>
</dbReference>
<dbReference type="InterPro" id="IPR013112">
    <property type="entry name" value="FAD-bd_8"/>
</dbReference>
<dbReference type="Pfam" id="PF01794">
    <property type="entry name" value="Ferric_reduct"/>
    <property type="match status" value="1"/>
</dbReference>
<gene>
    <name evidence="7" type="primary">dmpP_1</name>
    <name evidence="7" type="ORF">HDIA_1584</name>
</gene>
<protein>
    <submittedName>
        <fullName evidence="7">Phenol hydroxylase P5 protein</fullName>
        <ecNumber evidence="7">1.14.13.7</ecNumber>
    </submittedName>
</protein>
<dbReference type="InterPro" id="IPR013130">
    <property type="entry name" value="Fe3_Rdtase_TM_dom"/>
</dbReference>
<dbReference type="AlphaFoldDB" id="A0A2C9D6I6"/>
<dbReference type="Pfam" id="PF08022">
    <property type="entry name" value="FAD_binding_8"/>
    <property type="match status" value="1"/>
</dbReference>
<evidence type="ECO:0000256" key="3">
    <source>
        <dbReference type="ARBA" id="ARBA00022989"/>
    </source>
</evidence>
<dbReference type="InterPro" id="IPR001433">
    <property type="entry name" value="OxRdtase_FAD/NAD-bd"/>
</dbReference>
<dbReference type="SUPFAM" id="SSF63380">
    <property type="entry name" value="Riboflavin synthase domain-like"/>
    <property type="match status" value="1"/>
</dbReference>
<feature type="domain" description="FAD-binding FR-type" evidence="6">
    <location>
        <begin position="224"/>
        <end position="324"/>
    </location>
</feature>
<accession>A0A2C9D6I6</accession>
<keyword evidence="3 5" id="KW-1133">Transmembrane helix</keyword>
<comment type="subcellular location">
    <subcellularLocation>
        <location evidence="1">Membrane</location>
        <topology evidence="1">Multi-pass membrane protein</topology>
    </subcellularLocation>
</comment>
<evidence type="ECO:0000313" key="7">
    <source>
        <dbReference type="EMBL" id="SON55125.1"/>
    </source>
</evidence>
<dbReference type="InterPro" id="IPR017927">
    <property type="entry name" value="FAD-bd_FR_type"/>
</dbReference>
<name>A0A2C9D6I6_9HYPH</name>
<keyword evidence="4 5" id="KW-0472">Membrane</keyword>
<dbReference type="PRINTS" id="PR00410">
    <property type="entry name" value="PHEHYDRXLASE"/>
</dbReference>
<dbReference type="GO" id="GO:0018662">
    <property type="term" value="F:phenol 2-monooxygenase activity"/>
    <property type="evidence" value="ECO:0007669"/>
    <property type="project" value="UniProtKB-EC"/>
</dbReference>
<keyword evidence="8" id="KW-1185">Reference proteome</keyword>
<dbReference type="PANTHER" id="PTHR47354">
    <property type="entry name" value="NADH OXIDOREDUCTASE HCR"/>
    <property type="match status" value="1"/>
</dbReference>
<dbReference type="KEGG" id="hdi:HDIA_1584"/>
<dbReference type="PANTHER" id="PTHR47354:SF5">
    <property type="entry name" value="PROTEIN RFBI"/>
    <property type="match status" value="1"/>
</dbReference>
<dbReference type="SUPFAM" id="SSF52343">
    <property type="entry name" value="Ferredoxin reductase-like, C-terminal NADP-linked domain"/>
    <property type="match status" value="1"/>
</dbReference>
<organism evidence="7 8">
    <name type="scientific">Hartmannibacter diazotrophicus</name>
    <dbReference type="NCBI Taxonomy" id="1482074"/>
    <lineage>
        <taxon>Bacteria</taxon>
        <taxon>Pseudomonadati</taxon>
        <taxon>Pseudomonadota</taxon>
        <taxon>Alphaproteobacteria</taxon>
        <taxon>Hyphomicrobiales</taxon>
        <taxon>Pleomorphomonadaceae</taxon>
        <taxon>Hartmannibacter</taxon>
    </lineage>
</organism>
<evidence type="ECO:0000259" key="6">
    <source>
        <dbReference type="PROSITE" id="PS51384"/>
    </source>
</evidence>
<dbReference type="CDD" id="cd06198">
    <property type="entry name" value="FNR_like_3"/>
    <property type="match status" value="1"/>
</dbReference>
<dbReference type="Gene3D" id="2.40.30.10">
    <property type="entry name" value="Translation factors"/>
    <property type="match status" value="1"/>
</dbReference>
<dbReference type="EC" id="1.14.13.7" evidence="7"/>
<evidence type="ECO:0000256" key="5">
    <source>
        <dbReference type="SAM" id="Phobius"/>
    </source>
</evidence>